<evidence type="ECO:0000259" key="1">
    <source>
        <dbReference type="Pfam" id="PF17921"/>
    </source>
</evidence>
<protein>
    <recommendedName>
        <fullName evidence="1">Integrase zinc-binding domain-containing protein</fullName>
    </recommendedName>
</protein>
<feature type="domain" description="Integrase zinc-binding" evidence="1">
    <location>
        <begin position="104"/>
        <end position="160"/>
    </location>
</feature>
<name>A0AAD5U4K6_9FUNG</name>
<dbReference type="Gene3D" id="1.10.340.70">
    <property type="match status" value="1"/>
</dbReference>
<dbReference type="Proteomes" id="UP001211065">
    <property type="component" value="Unassembled WGS sequence"/>
</dbReference>
<sequence>MVDRSLPYKQFDCKILKKKKDAHGRLARWINNFHFYSPDMRFRPVNDTGADPIPKCHVIAITLSTKSIDSVKDWPLYIAHYLQSGDQNHFLRKVRNNKSVPYLPQDQRQAVLKRGHSRWSLANVNKRNGSRISSQIYWPQMLDDYTKYRLHCAQCQLAKSNNRNPNPAPMTPLEPDAIAFKPPYNDSDRLQLVGQLPNLVRAD</sequence>
<proteinExistence type="predicted"/>
<reference evidence="2" key="1">
    <citation type="submission" date="2020-05" db="EMBL/GenBank/DDBJ databases">
        <title>Phylogenomic resolution of chytrid fungi.</title>
        <authorList>
            <person name="Stajich J.E."/>
            <person name="Amses K."/>
            <person name="Simmons R."/>
            <person name="Seto K."/>
            <person name="Myers J."/>
            <person name="Bonds A."/>
            <person name="Quandt C.A."/>
            <person name="Barry K."/>
            <person name="Liu P."/>
            <person name="Grigoriev I."/>
            <person name="Longcore J.E."/>
            <person name="James T.Y."/>
        </authorList>
    </citation>
    <scope>NUCLEOTIDE SEQUENCE</scope>
    <source>
        <strain evidence="2">JEL0476</strain>
    </source>
</reference>
<comment type="caution">
    <text evidence="2">The sequence shown here is derived from an EMBL/GenBank/DDBJ whole genome shotgun (WGS) entry which is preliminary data.</text>
</comment>
<dbReference type="InterPro" id="IPR041588">
    <property type="entry name" value="Integrase_H2C2"/>
</dbReference>
<accession>A0AAD5U4K6</accession>
<dbReference type="Pfam" id="PF17921">
    <property type="entry name" value="Integrase_H2C2"/>
    <property type="match status" value="1"/>
</dbReference>
<dbReference type="AlphaFoldDB" id="A0AAD5U4K6"/>
<gene>
    <name evidence="2" type="ORF">HK099_002086</name>
</gene>
<dbReference type="EMBL" id="JADGJW010000167">
    <property type="protein sequence ID" value="KAJ3222616.1"/>
    <property type="molecule type" value="Genomic_DNA"/>
</dbReference>
<organism evidence="2 3">
    <name type="scientific">Clydaea vesicula</name>
    <dbReference type="NCBI Taxonomy" id="447962"/>
    <lineage>
        <taxon>Eukaryota</taxon>
        <taxon>Fungi</taxon>
        <taxon>Fungi incertae sedis</taxon>
        <taxon>Chytridiomycota</taxon>
        <taxon>Chytridiomycota incertae sedis</taxon>
        <taxon>Chytridiomycetes</taxon>
        <taxon>Lobulomycetales</taxon>
        <taxon>Lobulomycetaceae</taxon>
        <taxon>Clydaea</taxon>
    </lineage>
</organism>
<evidence type="ECO:0000313" key="3">
    <source>
        <dbReference type="Proteomes" id="UP001211065"/>
    </source>
</evidence>
<evidence type="ECO:0000313" key="2">
    <source>
        <dbReference type="EMBL" id="KAJ3222616.1"/>
    </source>
</evidence>
<keyword evidence="3" id="KW-1185">Reference proteome</keyword>